<feature type="coiled-coil region" evidence="1">
    <location>
        <begin position="49"/>
        <end position="115"/>
    </location>
</feature>
<evidence type="ECO:0000256" key="1">
    <source>
        <dbReference type="SAM" id="Coils"/>
    </source>
</evidence>
<proteinExistence type="predicted"/>
<dbReference type="AlphaFoldDB" id="A0AAV2RII8"/>
<keyword evidence="1" id="KW-0175">Coiled coil</keyword>
<organism evidence="4 5">
    <name type="scientific">Meganyctiphanes norvegica</name>
    <name type="common">Northern krill</name>
    <name type="synonym">Thysanopoda norvegica</name>
    <dbReference type="NCBI Taxonomy" id="48144"/>
    <lineage>
        <taxon>Eukaryota</taxon>
        <taxon>Metazoa</taxon>
        <taxon>Ecdysozoa</taxon>
        <taxon>Arthropoda</taxon>
        <taxon>Crustacea</taxon>
        <taxon>Multicrustacea</taxon>
        <taxon>Malacostraca</taxon>
        <taxon>Eumalacostraca</taxon>
        <taxon>Eucarida</taxon>
        <taxon>Euphausiacea</taxon>
        <taxon>Euphausiidae</taxon>
        <taxon>Meganyctiphanes</taxon>
    </lineage>
</organism>
<sequence length="640" mass="71381">MLPSSSLVLLLVALGNAIPHQEEQEQLIRVTRQGQPTYGITHLEIRDAILKLDASIKATENKLNRHEAREVQVATYVTKALNTAGNKNKDVDRKLAGLKGQMSRIEERMMAMESLIQTTDERQRNELKKIGEGINALLRLGPQQAIPGLPALPPHPGFNDDDGDVGKELKKILRKVNNVDDVITREMRKVANEVKIVGTSMGQHVSQLHERHERLWNTFSECDQGKITSLQDVTQRLENTNSQMQKKISKMSASGGGGGVSAEVVQKLDELDRLYQDQQRELSGLNQNTAQGLAKQQTMLETILKETTQGERVLNGSVSKLASNLHQINGDTQQALGQLGASIKQSVKEGTRTVTDGLATMTKTVKMGHTHIMDTLDDTSSQMENVQTTVLENYDGLAREIQGLKKVEQVMVNTADAVLDTKRSIEFGIQQIILELGDIVKHSGDSINTTLSDQISNISLSILKNQTSALTNMTRNMEKEISQVWRQIGIMYQSMAQSVNLLDELQNTTNKHMNVSLSRVGNMDGTVGKISNKVSDVEDNLNYLLGRLSLVVSEFNLMKTGIGEELNNMRDKIAAENTAGGQVVLSQGQTRGSQYDVNRKRHADPAHYEQDEQKERNRQRRHHDDQIHRDERGPKKVWIH</sequence>
<name>A0AAV2RII8_MEGNR</name>
<reference evidence="4 5" key="1">
    <citation type="submission" date="2024-05" db="EMBL/GenBank/DDBJ databases">
        <authorList>
            <person name="Wallberg A."/>
        </authorList>
    </citation>
    <scope>NUCLEOTIDE SEQUENCE [LARGE SCALE GENOMIC DNA]</scope>
</reference>
<feature type="signal peptide" evidence="3">
    <location>
        <begin position="1"/>
        <end position="17"/>
    </location>
</feature>
<evidence type="ECO:0000256" key="3">
    <source>
        <dbReference type="SAM" id="SignalP"/>
    </source>
</evidence>
<evidence type="ECO:0000256" key="2">
    <source>
        <dbReference type="SAM" id="MobiDB-lite"/>
    </source>
</evidence>
<feature type="compositionally biased region" description="Polar residues" evidence="2">
    <location>
        <begin position="587"/>
        <end position="596"/>
    </location>
</feature>
<keyword evidence="5" id="KW-1185">Reference proteome</keyword>
<gene>
    <name evidence="4" type="ORF">MNOR_LOCUS24600</name>
</gene>
<dbReference type="GO" id="GO:0005886">
    <property type="term" value="C:plasma membrane"/>
    <property type="evidence" value="ECO:0007669"/>
    <property type="project" value="TreeGrafter"/>
</dbReference>
<feature type="chain" id="PRO_5043864483" evidence="3">
    <location>
        <begin position="18"/>
        <end position="640"/>
    </location>
</feature>
<feature type="coiled-coil region" evidence="1">
    <location>
        <begin position="227"/>
        <end position="288"/>
    </location>
</feature>
<accession>A0AAV2RII8</accession>
<keyword evidence="3" id="KW-0732">Signal</keyword>
<dbReference type="PANTHER" id="PTHR39960">
    <property type="entry name" value="LD34147P"/>
    <property type="match status" value="1"/>
</dbReference>
<evidence type="ECO:0000313" key="5">
    <source>
        <dbReference type="Proteomes" id="UP001497623"/>
    </source>
</evidence>
<dbReference type="Proteomes" id="UP001497623">
    <property type="component" value="Unassembled WGS sequence"/>
</dbReference>
<dbReference type="PANTHER" id="PTHR39960:SF1">
    <property type="entry name" value="LD34147P"/>
    <property type="match status" value="1"/>
</dbReference>
<protein>
    <submittedName>
        <fullName evidence="4">Uncharacterized protein</fullName>
    </submittedName>
</protein>
<evidence type="ECO:0000313" key="4">
    <source>
        <dbReference type="EMBL" id="CAL4124556.1"/>
    </source>
</evidence>
<comment type="caution">
    <text evidence="4">The sequence shown here is derived from an EMBL/GenBank/DDBJ whole genome shotgun (WGS) entry which is preliminary data.</text>
</comment>
<dbReference type="EMBL" id="CAXKWB010022707">
    <property type="protein sequence ID" value="CAL4124556.1"/>
    <property type="molecule type" value="Genomic_DNA"/>
</dbReference>
<feature type="compositionally biased region" description="Basic and acidic residues" evidence="2">
    <location>
        <begin position="603"/>
        <end position="634"/>
    </location>
</feature>
<feature type="region of interest" description="Disordered" evidence="2">
    <location>
        <begin position="587"/>
        <end position="640"/>
    </location>
</feature>